<dbReference type="InterPro" id="IPR002575">
    <property type="entry name" value="Aminoglycoside_PTrfase"/>
</dbReference>
<sequence>MTIQKLQDYKIFKNEEILTLEPLRNQGFCNISYELKTSKNTYVLREFSSDKSVNISRGFEYKIQNKAYKKGIASKPIYLDKNKTFMIYNFLKGNHKRNLKKENLKVLIKTIKKLHNIKIKSKQLNLKNELKKYQHLKTKEAKNSLKICKKELKNLEKYKKRLVICHHDLNPKNILFIKKDIKFIDWEYAGLNDAFFDLATISVEFNLEKREKRYLLKKYLKTFTKNDILKLESYINIYKHICKLWFISLSSKNEDSK</sequence>
<dbReference type="InterPro" id="IPR052077">
    <property type="entry name" value="CcrZ_PhaseVar_Mediator"/>
</dbReference>
<dbReference type="GO" id="GO:0016301">
    <property type="term" value="F:kinase activity"/>
    <property type="evidence" value="ECO:0007669"/>
    <property type="project" value="UniProtKB-KW"/>
</dbReference>
<dbReference type="PANTHER" id="PTHR40086">
    <property type="entry name" value="PHOSPHOTRANSFERASE YTMP-RELATED"/>
    <property type="match status" value="1"/>
</dbReference>
<dbReference type="Gene3D" id="3.30.200.20">
    <property type="entry name" value="Phosphorylase Kinase, domain 1"/>
    <property type="match status" value="1"/>
</dbReference>
<organism evidence="3 4">
    <name type="scientific">Arcobacter arenosus</name>
    <dbReference type="NCBI Taxonomy" id="2576037"/>
    <lineage>
        <taxon>Bacteria</taxon>
        <taxon>Pseudomonadati</taxon>
        <taxon>Campylobacterota</taxon>
        <taxon>Epsilonproteobacteria</taxon>
        <taxon>Campylobacterales</taxon>
        <taxon>Arcobacteraceae</taxon>
        <taxon>Arcobacter</taxon>
    </lineage>
</organism>
<dbReference type="InterPro" id="IPR011009">
    <property type="entry name" value="Kinase-like_dom_sf"/>
</dbReference>
<dbReference type="CDD" id="cd05151">
    <property type="entry name" value="ChoK-like"/>
    <property type="match status" value="1"/>
</dbReference>
<dbReference type="Gene3D" id="3.90.1200.10">
    <property type="match status" value="1"/>
</dbReference>
<feature type="domain" description="Aminoglycoside phosphotransferase" evidence="2">
    <location>
        <begin position="26"/>
        <end position="202"/>
    </location>
</feature>
<evidence type="ECO:0000256" key="1">
    <source>
        <dbReference type="SAM" id="Coils"/>
    </source>
</evidence>
<dbReference type="PANTHER" id="PTHR40086:SF1">
    <property type="entry name" value="CELL CYCLE REGULATOR CCRZ"/>
    <property type="match status" value="1"/>
</dbReference>
<protein>
    <submittedName>
        <fullName evidence="3">Choline kinase</fullName>
    </submittedName>
</protein>
<dbReference type="Pfam" id="PF01636">
    <property type="entry name" value="APH"/>
    <property type="match status" value="1"/>
</dbReference>
<dbReference type="AlphaFoldDB" id="A0A5R8Y020"/>
<proteinExistence type="predicted"/>
<keyword evidence="3" id="KW-0808">Transferase</keyword>
<evidence type="ECO:0000313" key="3">
    <source>
        <dbReference type="EMBL" id="TLP37601.1"/>
    </source>
</evidence>
<dbReference type="Proteomes" id="UP000308901">
    <property type="component" value="Unassembled WGS sequence"/>
</dbReference>
<reference evidence="3 4" key="1">
    <citation type="submission" date="2019-05" db="EMBL/GenBank/DDBJ databases">
        <title>Arcobacter sp. nov., isolated from sea sediment.</title>
        <authorList>
            <person name="Kim W."/>
        </authorList>
    </citation>
    <scope>NUCLEOTIDE SEQUENCE [LARGE SCALE GENOMIC DNA]</scope>
    <source>
        <strain evidence="3 4">CAU 1517</strain>
    </source>
</reference>
<keyword evidence="1" id="KW-0175">Coiled coil</keyword>
<dbReference type="SUPFAM" id="SSF56112">
    <property type="entry name" value="Protein kinase-like (PK-like)"/>
    <property type="match status" value="1"/>
</dbReference>
<keyword evidence="4" id="KW-1185">Reference proteome</keyword>
<comment type="caution">
    <text evidence="3">The sequence shown here is derived from an EMBL/GenBank/DDBJ whole genome shotgun (WGS) entry which is preliminary data.</text>
</comment>
<evidence type="ECO:0000313" key="4">
    <source>
        <dbReference type="Proteomes" id="UP000308901"/>
    </source>
</evidence>
<dbReference type="OrthoDB" id="179763at2"/>
<keyword evidence="3" id="KW-0418">Kinase</keyword>
<dbReference type="EMBL" id="VANU01000004">
    <property type="protein sequence ID" value="TLP37601.1"/>
    <property type="molecule type" value="Genomic_DNA"/>
</dbReference>
<evidence type="ECO:0000259" key="2">
    <source>
        <dbReference type="Pfam" id="PF01636"/>
    </source>
</evidence>
<feature type="coiled-coil region" evidence="1">
    <location>
        <begin position="119"/>
        <end position="158"/>
    </location>
</feature>
<gene>
    <name evidence="3" type="ORF">FDK22_09775</name>
</gene>
<dbReference type="RefSeq" id="WP_138152746.1">
    <property type="nucleotide sequence ID" value="NZ_VANU01000004.1"/>
</dbReference>
<accession>A0A5R8Y020</accession>
<name>A0A5R8Y020_9BACT</name>